<dbReference type="EMBL" id="MU275883">
    <property type="protein sequence ID" value="KAI0048658.1"/>
    <property type="molecule type" value="Genomic_DNA"/>
</dbReference>
<name>A0ACB8RWW3_9AGAM</name>
<comment type="caution">
    <text evidence="1">The sequence shown here is derived from an EMBL/GenBank/DDBJ whole genome shotgun (WGS) entry which is preliminary data.</text>
</comment>
<dbReference type="Proteomes" id="UP000814033">
    <property type="component" value="Unassembled WGS sequence"/>
</dbReference>
<proteinExistence type="predicted"/>
<reference evidence="1" key="1">
    <citation type="submission" date="2021-02" db="EMBL/GenBank/DDBJ databases">
        <authorList>
            <consortium name="DOE Joint Genome Institute"/>
            <person name="Ahrendt S."/>
            <person name="Looney B.P."/>
            <person name="Miyauchi S."/>
            <person name="Morin E."/>
            <person name="Drula E."/>
            <person name="Courty P.E."/>
            <person name="Chicoki N."/>
            <person name="Fauchery L."/>
            <person name="Kohler A."/>
            <person name="Kuo A."/>
            <person name="Labutti K."/>
            <person name="Pangilinan J."/>
            <person name="Lipzen A."/>
            <person name="Riley R."/>
            <person name="Andreopoulos W."/>
            <person name="He G."/>
            <person name="Johnson J."/>
            <person name="Barry K.W."/>
            <person name="Grigoriev I.V."/>
            <person name="Nagy L."/>
            <person name="Hibbett D."/>
            <person name="Henrissat B."/>
            <person name="Matheny P.B."/>
            <person name="Labbe J."/>
            <person name="Martin F."/>
        </authorList>
    </citation>
    <scope>NUCLEOTIDE SEQUENCE</scope>
    <source>
        <strain evidence="1">FP105234-sp</strain>
    </source>
</reference>
<gene>
    <name evidence="1" type="ORF">FA95DRAFT_1015409</name>
</gene>
<reference evidence="1" key="2">
    <citation type="journal article" date="2022" name="New Phytol.">
        <title>Evolutionary transition to the ectomycorrhizal habit in the genomes of a hyperdiverse lineage of mushroom-forming fungi.</title>
        <authorList>
            <person name="Looney B."/>
            <person name="Miyauchi S."/>
            <person name="Morin E."/>
            <person name="Drula E."/>
            <person name="Courty P.E."/>
            <person name="Kohler A."/>
            <person name="Kuo A."/>
            <person name="LaButti K."/>
            <person name="Pangilinan J."/>
            <person name="Lipzen A."/>
            <person name="Riley R."/>
            <person name="Andreopoulos W."/>
            <person name="He G."/>
            <person name="Johnson J."/>
            <person name="Nolan M."/>
            <person name="Tritt A."/>
            <person name="Barry K.W."/>
            <person name="Grigoriev I.V."/>
            <person name="Nagy L.G."/>
            <person name="Hibbett D."/>
            <person name="Henrissat B."/>
            <person name="Matheny P.B."/>
            <person name="Labbe J."/>
            <person name="Martin F.M."/>
        </authorList>
    </citation>
    <scope>NUCLEOTIDE SEQUENCE</scope>
    <source>
        <strain evidence="1">FP105234-sp</strain>
    </source>
</reference>
<keyword evidence="2" id="KW-1185">Reference proteome</keyword>
<sequence>MQSWSNLITQVFCPVMQSTCRRLKTLVDEALELQYMIKLGASVMCEGPDARRFNVSERMQRLQAYEAARAGDTIEVEELPFIPALVGDMGQLRTSVTTLVVDKIEDGGVRVYVQQMPSLARGIEERHWNLWFSDETSYVVAVDASQDLLIVSFDDDAVIRILTLSTGVRHPHTVFETGMPLPWNVEAEFSGSMEVFGDYCACWVSESAGENWERKRSLVVGNWKLWNGFVKIIPPEPENILRQAVFLNDAYIAVLFSNAADAVLVYSFRTSESHPIKFMLPSTEFGPSMSLIRCCGVSGAEHAGLFHPDPLARMMSMHIRLTVRDRESNTTFRTKLEELLLMIPVDTLLTHVSLPLHVRAEVEVPWSRWGYLGSCLAPIAWGPGSPVGVTGLRMVVSANTEGLAVADYCPVRVAWARLHGAHGLVEEAFDAGDESMRAMLPCVVKEVALPGHLLDYSPFKVMVCEDQLFVLEMTYGLPREECVKAWARTL</sequence>
<protein>
    <submittedName>
        <fullName evidence="1">Uncharacterized protein</fullName>
    </submittedName>
</protein>
<organism evidence="1 2">
    <name type="scientific">Auriscalpium vulgare</name>
    <dbReference type="NCBI Taxonomy" id="40419"/>
    <lineage>
        <taxon>Eukaryota</taxon>
        <taxon>Fungi</taxon>
        <taxon>Dikarya</taxon>
        <taxon>Basidiomycota</taxon>
        <taxon>Agaricomycotina</taxon>
        <taxon>Agaricomycetes</taxon>
        <taxon>Russulales</taxon>
        <taxon>Auriscalpiaceae</taxon>
        <taxon>Auriscalpium</taxon>
    </lineage>
</organism>
<evidence type="ECO:0000313" key="1">
    <source>
        <dbReference type="EMBL" id="KAI0048658.1"/>
    </source>
</evidence>
<accession>A0ACB8RWW3</accession>
<evidence type="ECO:0000313" key="2">
    <source>
        <dbReference type="Proteomes" id="UP000814033"/>
    </source>
</evidence>